<sequence length="91" mass="10320">MGNLFFYTHTMLEHTKEALKKVTHHLEAEFAKLQMGRANPALVEGILVEQYGMTQPLKNCASVNILDNQTLSIQPWDRSLIHTIAKAITEE</sequence>
<keyword evidence="2" id="KW-0648">Protein biosynthesis</keyword>
<protein>
    <submittedName>
        <fullName evidence="4">Ribosome recycling factor (Ribosome-releasing factor) (RRF)</fullName>
    </submittedName>
</protein>
<dbReference type="PANTHER" id="PTHR20982">
    <property type="entry name" value="RIBOSOME RECYCLING FACTOR"/>
    <property type="match status" value="1"/>
</dbReference>
<dbReference type="InterPro" id="IPR002661">
    <property type="entry name" value="Ribosome_recyc_fac"/>
</dbReference>
<reference evidence="4" key="2">
    <citation type="journal article" date="2011" name="Microb. Ecol.">
        <title>Taxonomic and Functional Metagenomic Profiling of the Microbial Community in the Anoxic Sediment of a Sub-saline Shallow Lake (Laguna de Carrizo, Central Spain).</title>
        <authorList>
            <person name="Ferrer M."/>
            <person name="Guazzaroni M.E."/>
            <person name="Richter M."/>
            <person name="Garcia-Salamanca A."/>
            <person name="Yarza P."/>
            <person name="Suarez-Suarez A."/>
            <person name="Solano J."/>
            <person name="Alcaide M."/>
            <person name="van Dillewijn P."/>
            <person name="Molina-Henares M.A."/>
            <person name="Lopez-Cortes N."/>
            <person name="Al-Ramahi Y."/>
            <person name="Guerrero C."/>
            <person name="Acosta A."/>
            <person name="de Eugenio L.I."/>
            <person name="Martinez V."/>
            <person name="Marques S."/>
            <person name="Rojo F."/>
            <person name="Santero E."/>
            <person name="Genilloud O."/>
            <person name="Perez-Perez J."/>
            <person name="Rossello-Mora R."/>
            <person name="Ramos J.L."/>
        </authorList>
    </citation>
    <scope>NUCLEOTIDE SEQUENCE</scope>
</reference>
<dbReference type="Gene3D" id="3.30.1360.40">
    <property type="match status" value="1"/>
</dbReference>
<proteinExistence type="inferred from homology"/>
<dbReference type="AlphaFoldDB" id="D9PJ24"/>
<accession>D9PJ24</accession>
<dbReference type="Pfam" id="PF01765">
    <property type="entry name" value="RRF"/>
    <property type="match status" value="1"/>
</dbReference>
<reference evidence="4" key="1">
    <citation type="submission" date="2010-07" db="EMBL/GenBank/DDBJ databases">
        <authorList>
            <consortium name="CONSOLIDER consortium CSD2007-00005"/>
            <person name="Guazzaroni M.-E."/>
            <person name="Richter M."/>
            <person name="Garcia-Salamanca A."/>
            <person name="Yarza P."/>
            <person name="Ferrer M."/>
        </authorList>
    </citation>
    <scope>NUCLEOTIDE SEQUENCE</scope>
</reference>
<comment type="similarity">
    <text evidence="1">Belongs to the RRF family.</text>
</comment>
<feature type="domain" description="Ribosome recycling factor" evidence="3">
    <location>
        <begin position="26"/>
        <end position="90"/>
    </location>
</feature>
<evidence type="ECO:0000259" key="3">
    <source>
        <dbReference type="Pfam" id="PF01765"/>
    </source>
</evidence>
<evidence type="ECO:0000256" key="2">
    <source>
        <dbReference type="ARBA" id="ARBA00022917"/>
    </source>
</evidence>
<dbReference type="GO" id="GO:0043023">
    <property type="term" value="F:ribosomal large subunit binding"/>
    <property type="evidence" value="ECO:0007669"/>
    <property type="project" value="TreeGrafter"/>
</dbReference>
<dbReference type="SUPFAM" id="SSF55194">
    <property type="entry name" value="Ribosome recycling factor, RRF"/>
    <property type="match status" value="1"/>
</dbReference>
<name>D9PJ24_9ZZZZ</name>
<evidence type="ECO:0000256" key="1">
    <source>
        <dbReference type="ARBA" id="ARBA00005912"/>
    </source>
</evidence>
<comment type="caution">
    <text evidence="4">The sequence shown here is derived from an EMBL/GenBank/DDBJ whole genome shotgun (WGS) entry which is preliminary data.</text>
</comment>
<dbReference type="GO" id="GO:0006412">
    <property type="term" value="P:translation"/>
    <property type="evidence" value="ECO:0007669"/>
    <property type="project" value="UniProtKB-KW"/>
</dbReference>
<organism evidence="4">
    <name type="scientific">sediment metagenome</name>
    <dbReference type="NCBI Taxonomy" id="749907"/>
    <lineage>
        <taxon>unclassified sequences</taxon>
        <taxon>metagenomes</taxon>
        <taxon>ecological metagenomes</taxon>
    </lineage>
</organism>
<dbReference type="InterPro" id="IPR023584">
    <property type="entry name" value="Ribosome_recyc_fac_dom"/>
</dbReference>
<dbReference type="EMBL" id="ADZX01000482">
    <property type="protein sequence ID" value="EFK96436.1"/>
    <property type="molecule type" value="Genomic_DNA"/>
</dbReference>
<evidence type="ECO:0000313" key="4">
    <source>
        <dbReference type="EMBL" id="EFK96436.1"/>
    </source>
</evidence>
<gene>
    <name evidence="4" type="primary">frr</name>
    <name evidence="4" type="ORF">LDC_1533</name>
</gene>
<dbReference type="PANTHER" id="PTHR20982:SF3">
    <property type="entry name" value="MITOCHONDRIAL RIBOSOME RECYCLING FACTOR PSEUDO 1"/>
    <property type="match status" value="1"/>
</dbReference>
<dbReference type="InterPro" id="IPR036191">
    <property type="entry name" value="RRF_sf"/>
</dbReference>